<dbReference type="EMBL" id="MT137384">
    <property type="protein sequence ID" value="QRU95208.1"/>
    <property type="molecule type" value="Genomic_DNA"/>
</dbReference>
<dbReference type="Proteomes" id="UP000323952">
    <property type="component" value="Segment"/>
</dbReference>
<evidence type="ECO:0000313" key="5">
    <source>
        <dbReference type="EMBL" id="QEJ80013.1"/>
    </source>
</evidence>
<organismHost>
    <name type="scientific">Ovis aries</name>
    <name type="common">Sheep</name>
    <dbReference type="NCBI Taxonomy" id="9940"/>
</organismHost>
<sequence>MNNFLNKAIKILSKCYIVDGKRTICKLLILIFIPSIDDNTE</sequence>
<evidence type="ECO:0000313" key="11">
    <source>
        <dbReference type="EMBL" id="QQG63217.1"/>
    </source>
</evidence>
<dbReference type="EMBL" id="MW167071">
    <property type="protein sequence ID" value="QQG63217.1"/>
    <property type="molecule type" value="Genomic_DNA"/>
</dbReference>
<dbReference type="EMBL" id="MN072626">
    <property type="protein sequence ID" value="QEJ79720.1"/>
    <property type="molecule type" value="Genomic_DNA"/>
</dbReference>
<accession>A0A2H4EYH9</accession>
<dbReference type="Proteomes" id="UP000322561">
    <property type="component" value="Segment"/>
</dbReference>
<dbReference type="Proteomes" id="UP000322607">
    <property type="component" value="Segment"/>
</dbReference>
<dbReference type="EMBL" id="MW167070">
    <property type="protein sequence ID" value="QQG63067.1"/>
    <property type="molecule type" value="Genomic_DNA"/>
</dbReference>
<evidence type="ECO:0000313" key="9">
    <source>
        <dbReference type="EMBL" id="QOK36709.1"/>
    </source>
</evidence>
<evidence type="ECO:0000313" key="16">
    <source>
        <dbReference type="Proteomes" id="UP000323058"/>
    </source>
</evidence>
<evidence type="ECO:0000313" key="6">
    <source>
        <dbReference type="EMBL" id="QEJ80162.1"/>
    </source>
</evidence>
<reference evidence="12" key="7">
    <citation type="submission" date="2020-03" db="EMBL/GenBank/DDBJ databases">
        <title>Sheeppox virus, strain Srinagar, vaccine virus, Complete genome.</title>
        <authorList>
            <person name="Kumar A."/>
            <person name="Venkatesan G."/>
            <person name="Singh R.K."/>
        </authorList>
    </citation>
    <scope>NUCLEOTIDE SEQUENCE</scope>
    <source>
        <strain evidence="12">Srinagar passage-40 vaccine</strain>
    </source>
</reference>
<dbReference type="Proteomes" id="UP000318608">
    <property type="component" value="Segment"/>
</dbReference>
<dbReference type="Proteomes" id="UP000595391">
    <property type="component" value="Segment"/>
</dbReference>
<evidence type="ECO:0000313" key="4">
    <source>
        <dbReference type="EMBL" id="QEJ79866.1"/>
    </source>
</evidence>
<dbReference type="Proteomes" id="UP000663591">
    <property type="component" value="Segment"/>
</dbReference>
<dbReference type="EMBL" id="MN072629">
    <property type="protein sequence ID" value="QEJ80162.1"/>
    <property type="molecule type" value="Genomic_DNA"/>
</dbReference>
<reference evidence="13" key="3">
    <citation type="submission" date="2015-08" db="EMBL/GenBank/DDBJ databases">
        <authorList>
            <person name="Chen L."/>
            <person name="Li R."/>
            <person name="Zhang R."/>
            <person name="Huang R."/>
            <person name="Nie F."/>
            <person name="Ma R.Z."/>
        </authorList>
    </citation>
    <scope>NUCLEOTIDE SEQUENCE [LARGE SCALE GENOMIC DNA]</scope>
</reference>
<dbReference type="Proteomes" id="UP000323058">
    <property type="component" value="Segment"/>
</dbReference>
<dbReference type="EMBL" id="MN072628">
    <property type="protein sequence ID" value="QEJ80013.1"/>
    <property type="molecule type" value="Genomic_DNA"/>
</dbReference>
<dbReference type="EMBL" id="MN072631">
    <property type="protein sequence ID" value="QEJ80460.1"/>
    <property type="molecule type" value="Genomic_DNA"/>
</dbReference>
<evidence type="ECO:0000313" key="10">
    <source>
        <dbReference type="EMBL" id="QQG63067.1"/>
    </source>
</evidence>
<protein>
    <submittedName>
        <fullName evidence="1">Uncharacterized protein</fullName>
    </submittedName>
</protein>
<evidence type="ECO:0000313" key="7">
    <source>
        <dbReference type="EMBL" id="QEJ80311.1"/>
    </source>
</evidence>
<dbReference type="Proteomes" id="UP000319451">
    <property type="component" value="Segment"/>
</dbReference>
<reference evidence="10" key="5">
    <citation type="journal article" date="2020" name="Microorganisms">
        <title>Establishment of a Challenge Model for Sheeppox Virus Infection.</title>
        <authorList>
            <person name="Wolff J."/>
            <person name="Abd El Rahman S."/>
            <person name="King J."/>
            <person name="El-Beskawy M."/>
            <person name="Pohlmann A."/>
            <person name="Beer M."/>
            <person name="Hoffmann B."/>
        </authorList>
    </citation>
    <scope>NUCLEOTIDE SEQUENCE [LARGE SCALE GENOMIC DNA]</scope>
    <source>
        <strain evidence="10">V123</strain>
        <strain evidence="11">V293</strain>
    </source>
</reference>
<dbReference type="EMBL" id="MN072630">
    <property type="protein sequence ID" value="QEJ80311.1"/>
    <property type="molecule type" value="Genomic_DNA"/>
</dbReference>
<gene>
    <name evidence="1" type="ORF">SPPV-GH_115.5</name>
    <name evidence="2" type="ORF">SPPV-GL_115.5</name>
    <name evidence="12" type="ORF">SPPV-Sri_120.5</name>
    <name evidence="3" type="ORF">SPX-AbuGharib_120.5</name>
    <name evidence="5" type="ORF">SPX-Nigeria_120.5</name>
    <name evidence="6" type="ORF">SPX-Pendick_120.5</name>
    <name evidence="7" type="ORF">SPX-SaudiArabia_120.5</name>
    <name evidence="4" type="ORF">SPX-vSaudiArabia_120.5</name>
    <name evidence="8" type="ORF">SPX-vTurkey_120.5</name>
</gene>
<reference evidence="15 16" key="4">
    <citation type="journal article" date="2019" name="Transbound. Emerg. Dis.">
        <title>Extended sequencing of vaccine and wild-type capripoxvirus isolates provides insights into genes modulating virulence and host range.</title>
        <authorList>
            <person name="Biswas S."/>
            <person name="Noyce R.S."/>
            <person name="Babiuk L.A."/>
            <person name="Lung O."/>
            <person name="Bulach D.M."/>
            <person name="Bowden T.R."/>
            <person name="Boyle D.B."/>
            <person name="Babiuk S."/>
            <person name="Evans D.H."/>
        </authorList>
    </citation>
    <scope>NUCLEOTIDE SEQUENCE [LARGE SCALE GENOMIC DNA]</scope>
    <source>
        <strain evidence="3">Abu Gharib</strain>
        <strain evidence="5">Nigeria</strain>
        <strain evidence="6">Pendik</strain>
        <strain evidence="7">Saudi Arabia</strain>
        <strain evidence="4">Saudi Arabia vaccine</strain>
        <strain evidence="8">Turkey vaccine</strain>
    </source>
</reference>
<dbReference type="EMBL" id="MN072627">
    <property type="protein sequence ID" value="QEJ79866.1"/>
    <property type="molecule type" value="Genomic_DNA"/>
</dbReference>
<evidence type="ECO:0000313" key="3">
    <source>
        <dbReference type="EMBL" id="QEJ79720.1"/>
    </source>
</evidence>
<dbReference type="EMBL" id="KT438551">
    <property type="protein sequence ID" value="AOE46631.1"/>
    <property type="molecule type" value="Genomic_DNA"/>
</dbReference>
<evidence type="ECO:0000313" key="2">
    <source>
        <dbReference type="EMBL" id="AOE46631.1"/>
    </source>
</evidence>
<dbReference type="Proteomes" id="UP000323980">
    <property type="component" value="Segment"/>
</dbReference>
<organism evidence="1 14">
    <name type="scientific">Sheeppox virus</name>
    <name type="common">SPPV</name>
    <dbReference type="NCBI Taxonomy" id="10266"/>
    <lineage>
        <taxon>Viruses</taxon>
        <taxon>Varidnaviria</taxon>
        <taxon>Bamfordvirae</taxon>
        <taxon>Nucleocytoviricota</taxon>
        <taxon>Pokkesviricetes</taxon>
        <taxon>Chitovirales</taxon>
        <taxon>Poxviridae</taxon>
        <taxon>Chordopoxvirinae</taxon>
        <taxon>Capripoxvirus</taxon>
        <taxon>Capripoxvirus sheeppox</taxon>
    </lineage>
</organism>
<evidence type="ECO:0000313" key="15">
    <source>
        <dbReference type="Proteomes" id="UP000322561"/>
    </source>
</evidence>
<dbReference type="Proteomes" id="UP000593595">
    <property type="component" value="Segment"/>
</dbReference>
<evidence type="ECO:0000313" key="8">
    <source>
        <dbReference type="EMBL" id="QEJ80460.1"/>
    </source>
</evidence>
<reference evidence="9" key="6">
    <citation type="journal article" date="2020" name="Viruses">
        <title>Experimental Infection and Genetic Characterization of Two Different Capripox Virus Isolates in Small Ruminants.</title>
        <authorList>
            <person name="Wolff J."/>
            <person name="King J."/>
            <person name="Moritz T."/>
            <person name="Pohlmann A."/>
            <person name="Hoffmann D."/>
            <person name="Beer M."/>
            <person name="Hoffmann B."/>
        </authorList>
    </citation>
    <scope>NUCLEOTIDE SEQUENCE [LARGE SCALE GENOMIC DNA]</scope>
    <source>
        <strain evidence="9">V104</strain>
    </source>
</reference>
<dbReference type="Proteomes" id="UP000595695">
    <property type="component" value="Segment"/>
</dbReference>
<name>A0A2H4EYH9_SHEV</name>
<dbReference type="EMBL" id="MW020571">
    <property type="protein sequence ID" value="QOK36709.1"/>
    <property type="molecule type" value="Genomic_DNA"/>
</dbReference>
<reference evidence="1" key="1">
    <citation type="submission" date="2015-08" db="EMBL/GenBank/DDBJ databases">
        <authorList>
            <person name="Babu N.S."/>
            <person name="Beckwith C.J."/>
            <person name="Beseler K.G."/>
            <person name="Brison A."/>
            <person name="Carone J.V."/>
            <person name="Caskin T.P."/>
            <person name="Diamond M."/>
            <person name="Durham M.E."/>
            <person name="Foxe J.M."/>
            <person name="Go M."/>
            <person name="Henderson B.A."/>
            <person name="Jones I.B."/>
            <person name="McGettigan J.A."/>
            <person name="Micheletti S.J."/>
            <person name="Nasrallah M.E."/>
            <person name="Ortiz D."/>
            <person name="Piller C.R."/>
            <person name="Privatt S.R."/>
            <person name="Schneider S.L."/>
            <person name="Sharp S."/>
            <person name="Smith T.C."/>
            <person name="Stanton J.D."/>
            <person name="Ullery H.E."/>
            <person name="Wilson R.J."/>
            <person name="Serrano M.G."/>
            <person name="Buck G."/>
            <person name="Lee V."/>
            <person name="Wang Y."/>
            <person name="Carvalho R."/>
            <person name="Voegtly L."/>
            <person name="Shi R."/>
            <person name="Duckworth R."/>
            <person name="Johnson A."/>
            <person name="Loviza R."/>
            <person name="Walstead R."/>
            <person name="Shah Z."/>
            <person name="Kiflezghi M."/>
            <person name="Wade K."/>
            <person name="Ball S.L."/>
            <person name="Bradley K.W."/>
            <person name="Asai D.J."/>
            <person name="Bowman C.A."/>
            <person name="Russell D.A."/>
            <person name="Pope W.H."/>
            <person name="Jacobs-Sera D."/>
            <person name="Hendrix R.W."/>
            <person name="Hatfull G.F."/>
        </authorList>
    </citation>
    <scope>NUCLEOTIDE SEQUENCE</scope>
    <source>
        <strain evidence="1">SPPV-GH</strain>
        <strain evidence="2">SPPV-GL</strain>
    </source>
</reference>
<evidence type="ECO:0000313" key="13">
    <source>
        <dbReference type="Proteomes" id="UP000318608"/>
    </source>
</evidence>
<dbReference type="EMBL" id="KT438550">
    <property type="protein sequence ID" value="AOE46482.1"/>
    <property type="molecule type" value="Genomic_DNA"/>
</dbReference>
<reference evidence="14" key="2">
    <citation type="submission" date="2015-08" db="EMBL/GenBank/DDBJ databases">
        <authorList>
            <person name="Chen L."/>
            <person name="Li R."/>
            <person name="Zhang R."/>
            <person name="Nie F."/>
            <person name="Huang R."/>
            <person name="Ma R.Z."/>
        </authorList>
    </citation>
    <scope>NUCLEOTIDE SEQUENCE [LARGE SCALE GENOMIC DNA]</scope>
</reference>
<dbReference type="Proteomes" id="UP000323174">
    <property type="component" value="Segment"/>
</dbReference>
<evidence type="ECO:0000313" key="14">
    <source>
        <dbReference type="Proteomes" id="UP000319451"/>
    </source>
</evidence>
<evidence type="ECO:0000313" key="1">
    <source>
        <dbReference type="EMBL" id="AOE46482.1"/>
    </source>
</evidence>
<proteinExistence type="predicted"/>
<evidence type="ECO:0000313" key="12">
    <source>
        <dbReference type="EMBL" id="QRU95208.1"/>
    </source>
</evidence>